<evidence type="ECO:0000313" key="2">
    <source>
        <dbReference type="EMBL" id="OAQ91866.1"/>
    </source>
</evidence>
<accession>A0A179HN65</accession>
<feature type="region of interest" description="Disordered" evidence="1">
    <location>
        <begin position="54"/>
        <end position="77"/>
    </location>
</feature>
<feature type="compositionally biased region" description="Basic and acidic residues" evidence="1">
    <location>
        <begin position="54"/>
        <end position="69"/>
    </location>
</feature>
<protein>
    <submittedName>
        <fullName evidence="2">Uncharacterized protein</fullName>
    </submittedName>
</protein>
<comment type="caution">
    <text evidence="2">The sequence shown here is derived from an EMBL/GenBank/DDBJ whole genome shotgun (WGS) entry which is preliminary data.</text>
</comment>
<feature type="region of interest" description="Disordered" evidence="1">
    <location>
        <begin position="121"/>
        <end position="155"/>
    </location>
</feature>
<organism evidence="2 3">
    <name type="scientific">Purpureocillium lilacinum</name>
    <name type="common">Paecilomyces lilacinus</name>
    <dbReference type="NCBI Taxonomy" id="33203"/>
    <lineage>
        <taxon>Eukaryota</taxon>
        <taxon>Fungi</taxon>
        <taxon>Dikarya</taxon>
        <taxon>Ascomycota</taxon>
        <taxon>Pezizomycotina</taxon>
        <taxon>Sordariomycetes</taxon>
        <taxon>Hypocreomycetidae</taxon>
        <taxon>Hypocreales</taxon>
        <taxon>Ophiocordycipitaceae</taxon>
        <taxon>Purpureocillium</taxon>
    </lineage>
</organism>
<gene>
    <name evidence="2" type="ORF">VFPFJ_03606</name>
</gene>
<reference evidence="2 3" key="1">
    <citation type="submission" date="2016-02" db="EMBL/GenBank/DDBJ databases">
        <title>Biosynthesis of antibiotic leucinostatins and their inhibition on Phytophthora in bio-control Purpureocillium lilacinum.</title>
        <authorList>
            <person name="Wang G."/>
            <person name="Liu Z."/>
            <person name="Lin R."/>
            <person name="Li E."/>
            <person name="Mao Z."/>
            <person name="Ling J."/>
            <person name="Yin W."/>
            <person name="Xie B."/>
        </authorList>
    </citation>
    <scope>NUCLEOTIDE SEQUENCE [LARGE SCALE GENOMIC DNA]</scope>
    <source>
        <strain evidence="2">PLFJ-1</strain>
    </source>
</reference>
<proteinExistence type="predicted"/>
<sequence length="155" mass="16124">MIVRAVGGLPGPSVRSIISSKGKSYPSQQSTVQYIGYRANLSNLGHYAPETRRATRCGRGGDRRPERWTGGRAGLSTSASHPRLHAFALTRLQVALLAGAASSQACRAKYSLEAAAARHRGTHHNLANGTDLVRPSGRAAGSGASTAARQGAPAP</sequence>
<dbReference type="Proteomes" id="UP000078340">
    <property type="component" value="Unassembled WGS sequence"/>
</dbReference>
<evidence type="ECO:0000313" key="3">
    <source>
        <dbReference type="Proteomes" id="UP000078340"/>
    </source>
</evidence>
<dbReference type="EMBL" id="LSBI01000003">
    <property type="protein sequence ID" value="OAQ91866.1"/>
    <property type="molecule type" value="Genomic_DNA"/>
</dbReference>
<evidence type="ECO:0000256" key="1">
    <source>
        <dbReference type="SAM" id="MobiDB-lite"/>
    </source>
</evidence>
<dbReference type="AlphaFoldDB" id="A0A179HN65"/>
<name>A0A179HN65_PURLI</name>
<feature type="compositionally biased region" description="Low complexity" evidence="1">
    <location>
        <begin position="134"/>
        <end position="155"/>
    </location>
</feature>